<keyword evidence="2" id="KW-0732">Signal</keyword>
<dbReference type="Pfam" id="PF14041">
    <property type="entry name" value="Lipoprotein_21"/>
    <property type="match status" value="1"/>
</dbReference>
<evidence type="ECO:0000256" key="1">
    <source>
        <dbReference type="ARBA" id="ARBA00022475"/>
    </source>
</evidence>
<evidence type="ECO:0000256" key="3">
    <source>
        <dbReference type="ARBA" id="ARBA00023136"/>
    </source>
</evidence>
<proteinExistence type="predicted"/>
<evidence type="ECO:0000256" key="5">
    <source>
        <dbReference type="ARBA" id="ARBA00023288"/>
    </source>
</evidence>
<keyword evidence="4" id="KW-0564">Palmitate</keyword>
<feature type="compositionally biased region" description="Polar residues" evidence="6">
    <location>
        <begin position="1"/>
        <end position="10"/>
    </location>
</feature>
<evidence type="ECO:0000313" key="7">
    <source>
        <dbReference type="EMBL" id="MCZ9305540.1"/>
    </source>
</evidence>
<evidence type="ECO:0000256" key="2">
    <source>
        <dbReference type="ARBA" id="ARBA00022729"/>
    </source>
</evidence>
<feature type="compositionally biased region" description="Gly residues" evidence="6">
    <location>
        <begin position="110"/>
        <end position="121"/>
    </location>
</feature>
<evidence type="ECO:0000256" key="6">
    <source>
        <dbReference type="SAM" id="MobiDB-lite"/>
    </source>
</evidence>
<feature type="compositionally biased region" description="Basic residues" evidence="6">
    <location>
        <begin position="15"/>
        <end position="24"/>
    </location>
</feature>
<evidence type="ECO:0000256" key="4">
    <source>
        <dbReference type="ARBA" id="ARBA00023139"/>
    </source>
</evidence>
<dbReference type="InterPro" id="IPR025971">
    <property type="entry name" value="LppP/LprE"/>
</dbReference>
<keyword evidence="8" id="KW-1185">Reference proteome</keyword>
<dbReference type="AlphaFoldDB" id="A0A9X3RQP1"/>
<dbReference type="EMBL" id="JAKMUV010000011">
    <property type="protein sequence ID" value="MCZ9305540.1"/>
    <property type="molecule type" value="Genomic_DNA"/>
</dbReference>
<feature type="region of interest" description="Disordered" evidence="6">
    <location>
        <begin position="1"/>
        <end position="24"/>
    </location>
</feature>
<comment type="caution">
    <text evidence="7">The sequence shown here is derived from an EMBL/GenBank/DDBJ whole genome shotgun (WGS) entry which is preliminary data.</text>
</comment>
<sequence>MKAHSRNFNIPHTERTHRPRRGRRTRQFGAAIALTGLLLGTAACGDDDESQASGNTNTPAATAAEAESGAAGAADAPEGANGANGEQPDTQNVAASTAEAPKGDQNNGEESGGAETGGTEGGGKECRVNSTAPEITNNISKLPPNPHGWKLTNQTNYNACSDLSYALITQARQGNAQFATQLMLFHKGNYIGIASDTVQQTEILKTTPSSVTVRMRDWEALHESGEANVAASKYFSDVTFRWDGGKVVPDGRIPNQNLPKKIGV</sequence>
<dbReference type="GeneID" id="301813572"/>
<organism evidence="7 8">
    <name type="scientific">Corynebacterium macclintockiae</name>
    <dbReference type="NCBI Taxonomy" id="2913501"/>
    <lineage>
        <taxon>Bacteria</taxon>
        <taxon>Bacillati</taxon>
        <taxon>Actinomycetota</taxon>
        <taxon>Actinomycetes</taxon>
        <taxon>Mycobacteriales</taxon>
        <taxon>Corynebacteriaceae</taxon>
        <taxon>Corynebacterium</taxon>
    </lineage>
</organism>
<reference evidence="7" key="1">
    <citation type="submission" date="2022-02" db="EMBL/GenBank/DDBJ databases">
        <title>Corynebacterium sp. from urogenital microbiome.</title>
        <authorList>
            <person name="Cappelli E.A."/>
            <person name="Ribeiro T.G."/>
            <person name="Peixe L."/>
        </authorList>
    </citation>
    <scope>NUCLEOTIDE SEQUENCE</scope>
    <source>
        <strain evidence="7">C9Ua_112</strain>
    </source>
</reference>
<accession>A0A9X3RQP1</accession>
<keyword evidence="3" id="KW-0472">Membrane</keyword>
<protein>
    <submittedName>
        <fullName evidence="7">LppP/LprE family lipoprotein</fullName>
    </submittedName>
</protein>
<keyword evidence="1" id="KW-1003">Cell membrane</keyword>
<keyword evidence="5 7" id="KW-0449">Lipoprotein</keyword>
<gene>
    <name evidence="7" type="ORF">L8U58_08400</name>
</gene>
<name>A0A9X3RQP1_9CORY</name>
<feature type="compositionally biased region" description="Low complexity" evidence="6">
    <location>
        <begin position="52"/>
        <end position="86"/>
    </location>
</feature>
<dbReference type="RefSeq" id="WP_034981543.1">
    <property type="nucleotide sequence ID" value="NZ_JAKMUV010000011.1"/>
</dbReference>
<dbReference type="Proteomes" id="UP001146505">
    <property type="component" value="Unassembled WGS sequence"/>
</dbReference>
<feature type="region of interest" description="Disordered" evidence="6">
    <location>
        <begin position="46"/>
        <end position="129"/>
    </location>
</feature>
<evidence type="ECO:0000313" key="8">
    <source>
        <dbReference type="Proteomes" id="UP001146505"/>
    </source>
</evidence>